<reference evidence="2" key="1">
    <citation type="submission" date="2017-11" db="EMBL/GenBank/DDBJ databases">
        <authorList>
            <person name="Duchaud E."/>
        </authorList>
    </citation>
    <scope>NUCLEOTIDE SEQUENCE [LARGE SCALE GENOMIC DNA]</scope>
    <source>
        <strain evidence="2">Tenacibaculum sp. TNO020</strain>
    </source>
</reference>
<dbReference type="AlphaFoldDB" id="A0A2H1YK24"/>
<organism evidence="1 2">
    <name type="scientific">Tenacibaculum piscium</name>
    <dbReference type="NCBI Taxonomy" id="1458515"/>
    <lineage>
        <taxon>Bacteria</taxon>
        <taxon>Pseudomonadati</taxon>
        <taxon>Bacteroidota</taxon>
        <taxon>Flavobacteriia</taxon>
        <taxon>Flavobacteriales</taxon>
        <taxon>Flavobacteriaceae</taxon>
        <taxon>Tenacibaculum</taxon>
    </lineage>
</organism>
<name>A0A2H1YK24_9FLAO</name>
<proteinExistence type="predicted"/>
<keyword evidence="2" id="KW-1185">Reference proteome</keyword>
<dbReference type="EMBL" id="OENF01000038">
    <property type="protein sequence ID" value="SOS75137.1"/>
    <property type="molecule type" value="Genomic_DNA"/>
</dbReference>
<sequence>MIFSCKKEETTKNTLVEKTGMNGSVKHLKYVQLNKNAIKEIKDWEEYFIIADLLKQLEQTTPTEALNNAIELKELTKKLKDSLAIETLKTPAFKARMNVFENEVLRLADMTYIPAISSREINIEVAKILLLFGSINNKINTVYTQKQFNEEINLDSLFQF</sequence>
<protein>
    <submittedName>
        <fullName evidence="1">Uncharacterized protein</fullName>
    </submittedName>
</protein>
<evidence type="ECO:0000313" key="2">
    <source>
        <dbReference type="Proteomes" id="UP000234211"/>
    </source>
</evidence>
<evidence type="ECO:0000313" key="1">
    <source>
        <dbReference type="EMBL" id="SOS75137.1"/>
    </source>
</evidence>
<gene>
    <name evidence="1" type="ORF">TNO020_430143</name>
</gene>
<accession>A0A2H1YK24</accession>
<dbReference type="Proteomes" id="UP000234211">
    <property type="component" value="Unassembled WGS sequence"/>
</dbReference>